<feature type="region of interest" description="Disordered" evidence="1">
    <location>
        <begin position="28"/>
        <end position="55"/>
    </location>
</feature>
<sequence length="117" mass="13106">MSYAGPQEGPPTILFDPLAALWRERNDRRRRSSAFHPRSGPGGTGLIVPGPGPAPDPQWERWIERFRLDLSPLIYPVELYLHAEPPTPRPGMDARWHEALGFWVAVRLGPTRSMGSG</sequence>
<comment type="caution">
    <text evidence="2">The sequence shown here is derived from an EMBL/GenBank/DDBJ whole genome shotgun (WGS) entry which is preliminary data.</text>
</comment>
<reference evidence="2 3" key="1">
    <citation type="submission" date="2023-03" db="EMBL/GenBank/DDBJ databases">
        <title>Paludisphaera mucosa sp. nov. a novel planctomycete from northern fen.</title>
        <authorList>
            <person name="Ivanova A."/>
        </authorList>
    </citation>
    <scope>NUCLEOTIDE SEQUENCE [LARGE SCALE GENOMIC DNA]</scope>
    <source>
        <strain evidence="2 3">Pla2</strain>
    </source>
</reference>
<proteinExistence type="predicted"/>
<evidence type="ECO:0000256" key="1">
    <source>
        <dbReference type="SAM" id="MobiDB-lite"/>
    </source>
</evidence>
<dbReference type="EMBL" id="JARRAG010000001">
    <property type="protein sequence ID" value="MDG3003227.1"/>
    <property type="molecule type" value="Genomic_DNA"/>
</dbReference>
<dbReference type="Proteomes" id="UP001216907">
    <property type="component" value="Unassembled WGS sequence"/>
</dbReference>
<dbReference type="RefSeq" id="WP_277859581.1">
    <property type="nucleotide sequence ID" value="NZ_JARRAG010000001.1"/>
</dbReference>
<accession>A0ABT6F6S6</accession>
<gene>
    <name evidence="2" type="ORF">PZE19_05575</name>
</gene>
<name>A0ABT6F6S6_9BACT</name>
<evidence type="ECO:0000313" key="2">
    <source>
        <dbReference type="EMBL" id="MDG3003227.1"/>
    </source>
</evidence>
<organism evidence="2 3">
    <name type="scientific">Paludisphaera mucosa</name>
    <dbReference type="NCBI Taxonomy" id="3030827"/>
    <lineage>
        <taxon>Bacteria</taxon>
        <taxon>Pseudomonadati</taxon>
        <taxon>Planctomycetota</taxon>
        <taxon>Planctomycetia</taxon>
        <taxon>Isosphaerales</taxon>
        <taxon>Isosphaeraceae</taxon>
        <taxon>Paludisphaera</taxon>
    </lineage>
</organism>
<protein>
    <submittedName>
        <fullName evidence="2">Uncharacterized protein</fullName>
    </submittedName>
</protein>
<evidence type="ECO:0000313" key="3">
    <source>
        <dbReference type="Proteomes" id="UP001216907"/>
    </source>
</evidence>
<keyword evidence="3" id="KW-1185">Reference proteome</keyword>